<feature type="compositionally biased region" description="Basic residues" evidence="4">
    <location>
        <begin position="254"/>
        <end position="267"/>
    </location>
</feature>
<dbReference type="AlphaFoldDB" id="A0AAP0FUS1"/>
<dbReference type="GO" id="GO:0004803">
    <property type="term" value="F:transposase activity"/>
    <property type="evidence" value="ECO:0007669"/>
    <property type="project" value="InterPro"/>
</dbReference>
<protein>
    <recommendedName>
        <fullName evidence="5">MULE transposase domain-containing protein</fullName>
    </recommendedName>
</protein>
<dbReference type="GO" id="GO:0006313">
    <property type="term" value="P:DNA transposition"/>
    <property type="evidence" value="ECO:0007669"/>
    <property type="project" value="InterPro"/>
</dbReference>
<feature type="region of interest" description="Disordered" evidence="4">
    <location>
        <begin position="252"/>
        <end position="306"/>
    </location>
</feature>
<dbReference type="GO" id="GO:0003677">
    <property type="term" value="F:DNA binding"/>
    <property type="evidence" value="ECO:0007669"/>
    <property type="project" value="UniProtKB-KW"/>
</dbReference>
<sequence>MRNANVDDEMEALLSSDEFEVSDNDVLSNIDSNDQCDLELSDVEVNNPGGDGAARKICESNMLEFEMPLNQNESITFQAGMVFADVHAFRESLVEYSIREGCNCVRIDRTKEASSRWMADKLIDLIKENPEIKPKEVESKESWGFFFNCLEDMLGGFVDEKPWTFMSDRQKGLVETINESIPNAKNRKCCRHIYANLRLSYPGLIVKKLFWAASKAYSKAGNYIKAYNHKIKGIPDSMFWPSVDVTPSTILPPRIKRLPGRPKKNRKKEPDEQNKIGRKRKSAVTKCGNCGGGGHNKRTCKSGSLQLDDETPLASFVDRRKRPRQA</sequence>
<evidence type="ECO:0000256" key="2">
    <source>
        <dbReference type="ARBA" id="ARBA00023125"/>
    </source>
</evidence>
<evidence type="ECO:0000259" key="5">
    <source>
        <dbReference type="Pfam" id="PF10551"/>
    </source>
</evidence>
<dbReference type="PANTHER" id="PTHR31973">
    <property type="entry name" value="POLYPROTEIN, PUTATIVE-RELATED"/>
    <property type="match status" value="1"/>
</dbReference>
<keyword evidence="3" id="KW-0233">DNA recombination</keyword>
<evidence type="ECO:0000313" key="6">
    <source>
        <dbReference type="EMBL" id="KAK8916395.1"/>
    </source>
</evidence>
<accession>A0AAP0FUS1</accession>
<dbReference type="PROSITE" id="PS01007">
    <property type="entry name" value="TRANSPOSASE_MUTATOR"/>
    <property type="match status" value="1"/>
</dbReference>
<keyword evidence="7" id="KW-1185">Reference proteome</keyword>
<dbReference type="InterPro" id="IPR001207">
    <property type="entry name" value="Transposase_mutator"/>
</dbReference>
<proteinExistence type="predicted"/>
<name>A0AAP0FUS1_9ASPA</name>
<reference evidence="6 7" key="1">
    <citation type="journal article" date="2022" name="Nat. Plants">
        <title>Genomes of leafy and leafless Platanthera orchids illuminate the evolution of mycoheterotrophy.</title>
        <authorList>
            <person name="Li M.H."/>
            <person name="Liu K.W."/>
            <person name="Li Z."/>
            <person name="Lu H.C."/>
            <person name="Ye Q.L."/>
            <person name="Zhang D."/>
            <person name="Wang J.Y."/>
            <person name="Li Y.F."/>
            <person name="Zhong Z.M."/>
            <person name="Liu X."/>
            <person name="Yu X."/>
            <person name="Liu D.K."/>
            <person name="Tu X.D."/>
            <person name="Liu B."/>
            <person name="Hao Y."/>
            <person name="Liao X.Y."/>
            <person name="Jiang Y.T."/>
            <person name="Sun W.H."/>
            <person name="Chen J."/>
            <person name="Chen Y.Q."/>
            <person name="Ai Y."/>
            <person name="Zhai J.W."/>
            <person name="Wu S.S."/>
            <person name="Zhou Z."/>
            <person name="Hsiao Y.Y."/>
            <person name="Wu W.L."/>
            <person name="Chen Y.Y."/>
            <person name="Lin Y.F."/>
            <person name="Hsu J.L."/>
            <person name="Li C.Y."/>
            <person name="Wang Z.W."/>
            <person name="Zhao X."/>
            <person name="Zhong W.Y."/>
            <person name="Ma X.K."/>
            <person name="Ma L."/>
            <person name="Huang J."/>
            <person name="Chen G.Z."/>
            <person name="Huang M.Z."/>
            <person name="Huang L."/>
            <person name="Peng D.H."/>
            <person name="Luo Y.B."/>
            <person name="Zou S.Q."/>
            <person name="Chen S.P."/>
            <person name="Lan S."/>
            <person name="Tsai W.C."/>
            <person name="Van de Peer Y."/>
            <person name="Liu Z.J."/>
        </authorList>
    </citation>
    <scope>NUCLEOTIDE SEQUENCE [LARGE SCALE GENOMIC DNA]</scope>
    <source>
        <strain evidence="6">Lor287</strain>
    </source>
</reference>
<keyword evidence="2" id="KW-0238">DNA-binding</keyword>
<dbReference type="PANTHER" id="PTHR31973:SF197">
    <property type="entry name" value="SWIM-TYPE DOMAIN-CONTAINING PROTEIN"/>
    <property type="match status" value="1"/>
</dbReference>
<evidence type="ECO:0000256" key="3">
    <source>
        <dbReference type="ARBA" id="ARBA00023172"/>
    </source>
</evidence>
<dbReference type="InterPro" id="IPR018289">
    <property type="entry name" value="MULE_transposase_dom"/>
</dbReference>
<gene>
    <name evidence="6" type="ORF">KSP39_PZI022790</name>
</gene>
<keyword evidence="1" id="KW-0815">Transposition</keyword>
<feature type="domain" description="MULE transposase" evidence="5">
    <location>
        <begin position="138"/>
        <end position="196"/>
    </location>
</feature>
<dbReference type="EMBL" id="JBBWWQ010000020">
    <property type="protein sequence ID" value="KAK8916395.1"/>
    <property type="molecule type" value="Genomic_DNA"/>
</dbReference>
<comment type="caution">
    <text evidence="6">The sequence shown here is derived from an EMBL/GenBank/DDBJ whole genome shotgun (WGS) entry which is preliminary data.</text>
</comment>
<dbReference type="Proteomes" id="UP001418222">
    <property type="component" value="Unassembled WGS sequence"/>
</dbReference>
<organism evidence="6 7">
    <name type="scientific">Platanthera zijinensis</name>
    <dbReference type="NCBI Taxonomy" id="2320716"/>
    <lineage>
        <taxon>Eukaryota</taxon>
        <taxon>Viridiplantae</taxon>
        <taxon>Streptophyta</taxon>
        <taxon>Embryophyta</taxon>
        <taxon>Tracheophyta</taxon>
        <taxon>Spermatophyta</taxon>
        <taxon>Magnoliopsida</taxon>
        <taxon>Liliopsida</taxon>
        <taxon>Asparagales</taxon>
        <taxon>Orchidaceae</taxon>
        <taxon>Orchidoideae</taxon>
        <taxon>Orchideae</taxon>
        <taxon>Orchidinae</taxon>
        <taxon>Platanthera</taxon>
    </lineage>
</organism>
<evidence type="ECO:0000256" key="4">
    <source>
        <dbReference type="SAM" id="MobiDB-lite"/>
    </source>
</evidence>
<dbReference type="Pfam" id="PF10551">
    <property type="entry name" value="MULE"/>
    <property type="match status" value="1"/>
</dbReference>
<evidence type="ECO:0000256" key="1">
    <source>
        <dbReference type="ARBA" id="ARBA00022578"/>
    </source>
</evidence>
<evidence type="ECO:0000313" key="7">
    <source>
        <dbReference type="Proteomes" id="UP001418222"/>
    </source>
</evidence>